<dbReference type="AlphaFoldDB" id="A0A7D5LEQ4"/>
<dbReference type="GeneID" id="56039916"/>
<evidence type="ECO:0000313" key="1">
    <source>
        <dbReference type="EMBL" id="QLG64195.1"/>
    </source>
</evidence>
<dbReference type="KEGG" id="halu:HUG12_20615"/>
<name>A0A7D5LEQ4_9EURY</name>
<evidence type="ECO:0000313" key="2">
    <source>
        <dbReference type="Proteomes" id="UP000509626"/>
    </source>
</evidence>
<proteinExistence type="predicted"/>
<geneLocation type="plasmid" evidence="1 2">
    <name>unnamed1</name>
</geneLocation>
<dbReference type="RefSeq" id="WP_179270778.1">
    <property type="nucleotide sequence ID" value="NZ_CP058580.1"/>
</dbReference>
<gene>
    <name evidence="1" type="ORF">HUG12_20615</name>
</gene>
<keyword evidence="1" id="KW-0614">Plasmid</keyword>
<dbReference type="OrthoDB" id="155576at2157"/>
<organism evidence="1 2">
    <name type="scientific">Halorarum salinum</name>
    <dbReference type="NCBI Taxonomy" id="2743089"/>
    <lineage>
        <taxon>Archaea</taxon>
        <taxon>Methanobacteriati</taxon>
        <taxon>Methanobacteriota</taxon>
        <taxon>Stenosarchaea group</taxon>
        <taxon>Halobacteria</taxon>
        <taxon>Halobacteriales</taxon>
        <taxon>Haloferacaceae</taxon>
        <taxon>Halorarum</taxon>
    </lineage>
</organism>
<dbReference type="Proteomes" id="UP000509626">
    <property type="component" value="Plasmid unnamed1"/>
</dbReference>
<sequence length="186" mass="20960">MELTRPVVTRKAEEYRQEEPLYAVEQEQVETLPGAFAAGEFGWRDAEWVVRWYYRRFLGEFPDSERREVEDGFRGNDDESVRGAIGDAVAADGVAAMLEPLTGLESVDVPVGSAFLLFVDPESYIVVGEREWSVLRDAGALEDPYPGSPSVGDYETYLGACQALCDDLGCDMWTLYRALWRLWKGE</sequence>
<keyword evidence="2" id="KW-1185">Reference proteome</keyword>
<protein>
    <submittedName>
        <fullName evidence="1">Uncharacterized protein</fullName>
    </submittedName>
</protein>
<accession>A0A7D5LEQ4</accession>
<reference evidence="1 2" key="1">
    <citation type="submission" date="2020-06" db="EMBL/GenBank/DDBJ databases">
        <title>NJ-3-1, isolated from saline soil.</title>
        <authorList>
            <person name="Cui H.L."/>
            <person name="Shi X."/>
        </authorList>
    </citation>
    <scope>NUCLEOTIDE SEQUENCE [LARGE SCALE GENOMIC DNA]</scope>
    <source>
        <strain evidence="1 2">NJ-3-1</strain>
        <plasmid evidence="1 2">unnamed1</plasmid>
    </source>
</reference>
<dbReference type="EMBL" id="CP058580">
    <property type="protein sequence ID" value="QLG64195.1"/>
    <property type="molecule type" value="Genomic_DNA"/>
</dbReference>